<dbReference type="SUPFAM" id="SSF53067">
    <property type="entry name" value="Actin-like ATPase domain"/>
    <property type="match status" value="1"/>
</dbReference>
<name>A0A7Y9LEZ6_9ACTN</name>
<keyword evidence="3" id="KW-1185">Reference proteome</keyword>
<dbReference type="InterPro" id="IPR000600">
    <property type="entry name" value="ROK"/>
</dbReference>
<dbReference type="RefSeq" id="WP_179755142.1">
    <property type="nucleotide sequence ID" value="NZ_JACCBU010000001.1"/>
</dbReference>
<dbReference type="EC" id="2.7.1.2" evidence="2"/>
<evidence type="ECO:0000256" key="1">
    <source>
        <dbReference type="ARBA" id="ARBA00006479"/>
    </source>
</evidence>
<evidence type="ECO:0000313" key="3">
    <source>
        <dbReference type="Proteomes" id="UP000569914"/>
    </source>
</evidence>
<dbReference type="PANTHER" id="PTHR18964:SF149">
    <property type="entry name" value="BIFUNCTIONAL UDP-N-ACETYLGLUCOSAMINE 2-EPIMERASE_N-ACETYLMANNOSAMINE KINASE"/>
    <property type="match status" value="1"/>
</dbReference>
<protein>
    <submittedName>
        <fullName evidence="2">Glucokinase</fullName>
        <ecNumber evidence="2">2.7.1.2</ecNumber>
    </submittedName>
</protein>
<organism evidence="2 3">
    <name type="scientific">Microlunatus parietis</name>
    <dbReference type="NCBI Taxonomy" id="682979"/>
    <lineage>
        <taxon>Bacteria</taxon>
        <taxon>Bacillati</taxon>
        <taxon>Actinomycetota</taxon>
        <taxon>Actinomycetes</taxon>
        <taxon>Propionibacteriales</taxon>
        <taxon>Propionibacteriaceae</taxon>
        <taxon>Microlunatus</taxon>
    </lineage>
</organism>
<keyword evidence="2" id="KW-0808">Transferase</keyword>
<dbReference type="InterPro" id="IPR043129">
    <property type="entry name" value="ATPase_NBD"/>
</dbReference>
<comment type="caution">
    <text evidence="2">The sequence shown here is derived from an EMBL/GenBank/DDBJ whole genome shotgun (WGS) entry which is preliminary data.</text>
</comment>
<dbReference type="PANTHER" id="PTHR18964">
    <property type="entry name" value="ROK (REPRESSOR, ORF, KINASE) FAMILY"/>
    <property type="match status" value="1"/>
</dbReference>
<dbReference type="GO" id="GO:0004340">
    <property type="term" value="F:glucokinase activity"/>
    <property type="evidence" value="ECO:0007669"/>
    <property type="project" value="UniProtKB-EC"/>
</dbReference>
<dbReference type="Pfam" id="PF00480">
    <property type="entry name" value="ROK"/>
    <property type="match status" value="1"/>
</dbReference>
<gene>
    <name evidence="2" type="ORF">BKA15_004890</name>
</gene>
<proteinExistence type="inferred from homology"/>
<sequence>MADSPECVVAVDLGGTLTKIGYVGEDGTATAVRRLDTYRAGGADGLADWLGDRIAEAAAAAPGPCHGFGIAVPGIIDAASGTVRAAPNVGWTEMPIRDRLHDRTGLSGAVGHDVRAGGLAEGRLGCPDAQNVFFLPIGTGIAAAMIVDGRLLEAGGYAGEIGHTRVRAAGETPCACGQIGCLETVASAAGVARGYAAARGVEAGSNLDARAVAEAARAGDPDALAAFAVATDALTESLLLSTTLLGSEVIIIGGGLSGAADLFLPEVERRIAATATFQRVPEFRLATLGADAGLIGAGLLGWAELRGVDHD</sequence>
<dbReference type="Gene3D" id="3.30.420.40">
    <property type="match status" value="2"/>
</dbReference>
<comment type="similarity">
    <text evidence="1">Belongs to the ROK (NagC/XylR) family.</text>
</comment>
<dbReference type="EMBL" id="JACCBU010000001">
    <property type="protein sequence ID" value="NYE73561.1"/>
    <property type="molecule type" value="Genomic_DNA"/>
</dbReference>
<evidence type="ECO:0000313" key="2">
    <source>
        <dbReference type="EMBL" id="NYE73561.1"/>
    </source>
</evidence>
<accession>A0A7Y9LEZ6</accession>
<keyword evidence="2" id="KW-0418">Kinase</keyword>
<dbReference type="AlphaFoldDB" id="A0A7Y9LEZ6"/>
<dbReference type="Proteomes" id="UP000569914">
    <property type="component" value="Unassembled WGS sequence"/>
</dbReference>
<reference evidence="2 3" key="1">
    <citation type="submission" date="2020-07" db="EMBL/GenBank/DDBJ databases">
        <title>Sequencing the genomes of 1000 actinobacteria strains.</title>
        <authorList>
            <person name="Klenk H.-P."/>
        </authorList>
    </citation>
    <scope>NUCLEOTIDE SEQUENCE [LARGE SCALE GENOMIC DNA]</scope>
    <source>
        <strain evidence="2 3">DSM 22083</strain>
    </source>
</reference>